<keyword evidence="5 6" id="KW-0472">Membrane</keyword>
<dbReference type="PANTHER" id="PTHR23511">
    <property type="entry name" value="SYNAPTIC VESICLE GLYCOPROTEIN 2"/>
    <property type="match status" value="1"/>
</dbReference>
<comment type="subcellular location">
    <subcellularLocation>
        <location evidence="1">Membrane</location>
        <topology evidence="1">Multi-pass membrane protein</topology>
    </subcellularLocation>
</comment>
<evidence type="ECO:0000256" key="3">
    <source>
        <dbReference type="ARBA" id="ARBA00022692"/>
    </source>
</evidence>
<evidence type="ECO:0000313" key="7">
    <source>
        <dbReference type="EnsemblPlants" id="AUR62040614-RA:cds"/>
    </source>
</evidence>
<dbReference type="InterPro" id="IPR036259">
    <property type="entry name" value="MFS_trans_sf"/>
</dbReference>
<dbReference type="AlphaFoldDB" id="A0A803N4Y0"/>
<evidence type="ECO:0000256" key="6">
    <source>
        <dbReference type="SAM" id="Phobius"/>
    </source>
</evidence>
<dbReference type="GO" id="GO:0016020">
    <property type="term" value="C:membrane"/>
    <property type="evidence" value="ECO:0007669"/>
    <property type="project" value="UniProtKB-SubCell"/>
</dbReference>
<sequence length="187" mass="20670">MAKINGKELPPSALVTNMEQEEMNNPTKVVSGEEGDAVASKYEDIDMSVIRSCKVLLSRKLAPTTLLLWVVFFGNAFAYYGIVLLTTQVITKDNTCDSHIVHKKENTKPDIDYRDVFITSFAELPGLFIVVILIDRIGRKYSMAIMFVASAIFLLPLSVAVCCLFSAVVLSVLISEAQVWQSMLAIS</sequence>
<protein>
    <submittedName>
        <fullName evidence="7">Uncharacterized protein</fullName>
    </submittedName>
</protein>
<feature type="transmembrane region" description="Helical" evidence="6">
    <location>
        <begin position="146"/>
        <end position="174"/>
    </location>
</feature>
<keyword evidence="3 6" id="KW-0812">Transmembrane</keyword>
<dbReference type="Gramene" id="AUR62040614-RA">
    <property type="protein sequence ID" value="AUR62040614-RA:cds"/>
    <property type="gene ID" value="AUR62040614"/>
</dbReference>
<reference evidence="7" key="2">
    <citation type="submission" date="2021-03" db="UniProtKB">
        <authorList>
            <consortium name="EnsemblPlants"/>
        </authorList>
    </citation>
    <scope>IDENTIFICATION</scope>
</reference>
<dbReference type="EnsemblPlants" id="AUR62040614-RA">
    <property type="protein sequence ID" value="AUR62040614-RA:cds"/>
    <property type="gene ID" value="AUR62040614"/>
</dbReference>
<accession>A0A803N4Y0</accession>
<dbReference type="SUPFAM" id="SSF103473">
    <property type="entry name" value="MFS general substrate transporter"/>
    <property type="match status" value="1"/>
</dbReference>
<dbReference type="Proteomes" id="UP000596660">
    <property type="component" value="Unplaced"/>
</dbReference>
<dbReference type="Gene3D" id="1.20.1250.20">
    <property type="entry name" value="MFS general substrate transporter like domains"/>
    <property type="match status" value="1"/>
</dbReference>
<keyword evidence="8" id="KW-1185">Reference proteome</keyword>
<evidence type="ECO:0000256" key="5">
    <source>
        <dbReference type="ARBA" id="ARBA00023136"/>
    </source>
</evidence>
<reference evidence="7" key="1">
    <citation type="journal article" date="2017" name="Nature">
        <title>The genome of Chenopodium quinoa.</title>
        <authorList>
            <person name="Jarvis D.E."/>
            <person name="Ho Y.S."/>
            <person name="Lightfoot D.J."/>
            <person name="Schmoeckel S.M."/>
            <person name="Li B."/>
            <person name="Borm T.J.A."/>
            <person name="Ohyanagi H."/>
            <person name="Mineta K."/>
            <person name="Michell C.T."/>
            <person name="Saber N."/>
            <person name="Kharbatia N.M."/>
            <person name="Rupper R.R."/>
            <person name="Sharp A.R."/>
            <person name="Dally N."/>
            <person name="Boughton B.A."/>
            <person name="Woo Y.H."/>
            <person name="Gao G."/>
            <person name="Schijlen E.G.W.M."/>
            <person name="Guo X."/>
            <person name="Momin A.A."/>
            <person name="Negrao S."/>
            <person name="Al-Babili S."/>
            <person name="Gehring C."/>
            <person name="Roessner U."/>
            <person name="Jung C."/>
            <person name="Murphy K."/>
            <person name="Arold S.T."/>
            <person name="Gojobori T."/>
            <person name="van der Linden C.G."/>
            <person name="van Loo E.N."/>
            <person name="Jellen E.N."/>
            <person name="Maughan P.J."/>
            <person name="Tester M."/>
        </authorList>
    </citation>
    <scope>NUCLEOTIDE SEQUENCE [LARGE SCALE GENOMIC DNA]</scope>
    <source>
        <strain evidence="7">cv. PI 614886</strain>
    </source>
</reference>
<evidence type="ECO:0000256" key="2">
    <source>
        <dbReference type="ARBA" id="ARBA00022448"/>
    </source>
</evidence>
<evidence type="ECO:0000256" key="4">
    <source>
        <dbReference type="ARBA" id="ARBA00022989"/>
    </source>
</evidence>
<name>A0A803N4Y0_CHEQI</name>
<keyword evidence="2" id="KW-0813">Transport</keyword>
<keyword evidence="4 6" id="KW-1133">Transmembrane helix</keyword>
<feature type="transmembrane region" description="Helical" evidence="6">
    <location>
        <begin position="116"/>
        <end position="134"/>
    </location>
</feature>
<evidence type="ECO:0000313" key="8">
    <source>
        <dbReference type="Proteomes" id="UP000596660"/>
    </source>
</evidence>
<proteinExistence type="predicted"/>
<dbReference type="PANTHER" id="PTHR23511:SF5">
    <property type="entry name" value="MAJOR FACILITATOR-TYPE TRANSPORTER HXNZ-RELATED"/>
    <property type="match status" value="1"/>
</dbReference>
<feature type="transmembrane region" description="Helical" evidence="6">
    <location>
        <begin position="61"/>
        <end position="82"/>
    </location>
</feature>
<organism evidence="7 8">
    <name type="scientific">Chenopodium quinoa</name>
    <name type="common">Quinoa</name>
    <dbReference type="NCBI Taxonomy" id="63459"/>
    <lineage>
        <taxon>Eukaryota</taxon>
        <taxon>Viridiplantae</taxon>
        <taxon>Streptophyta</taxon>
        <taxon>Embryophyta</taxon>
        <taxon>Tracheophyta</taxon>
        <taxon>Spermatophyta</taxon>
        <taxon>Magnoliopsida</taxon>
        <taxon>eudicotyledons</taxon>
        <taxon>Gunneridae</taxon>
        <taxon>Pentapetalae</taxon>
        <taxon>Caryophyllales</taxon>
        <taxon>Chenopodiaceae</taxon>
        <taxon>Chenopodioideae</taxon>
        <taxon>Atripliceae</taxon>
        <taxon>Chenopodium</taxon>
    </lineage>
</organism>
<evidence type="ECO:0000256" key="1">
    <source>
        <dbReference type="ARBA" id="ARBA00004141"/>
    </source>
</evidence>